<dbReference type="EMBL" id="MU129092">
    <property type="protein sequence ID" value="KAF9507021.1"/>
    <property type="molecule type" value="Genomic_DNA"/>
</dbReference>
<proteinExistence type="predicted"/>
<dbReference type="PROSITE" id="PS50048">
    <property type="entry name" value="ZN2_CY6_FUNGAL_2"/>
    <property type="match status" value="1"/>
</dbReference>
<dbReference type="AlphaFoldDB" id="A0A9P6DLL3"/>
<evidence type="ECO:0000259" key="6">
    <source>
        <dbReference type="PROSITE" id="PS50048"/>
    </source>
</evidence>
<comment type="subcellular location">
    <subcellularLocation>
        <location evidence="1">Nucleus</location>
    </subcellularLocation>
</comment>
<dbReference type="InterPro" id="IPR050815">
    <property type="entry name" value="TF_fung"/>
</dbReference>
<keyword evidence="4" id="KW-0804">Transcription</keyword>
<evidence type="ECO:0000256" key="4">
    <source>
        <dbReference type="ARBA" id="ARBA00023163"/>
    </source>
</evidence>
<evidence type="ECO:0000313" key="7">
    <source>
        <dbReference type="EMBL" id="KAF9507021.1"/>
    </source>
</evidence>
<dbReference type="GO" id="GO:0005634">
    <property type="term" value="C:nucleus"/>
    <property type="evidence" value="ECO:0007669"/>
    <property type="project" value="UniProtKB-SubCell"/>
</dbReference>
<evidence type="ECO:0000256" key="1">
    <source>
        <dbReference type="ARBA" id="ARBA00004123"/>
    </source>
</evidence>
<dbReference type="GO" id="GO:0008270">
    <property type="term" value="F:zinc ion binding"/>
    <property type="evidence" value="ECO:0007669"/>
    <property type="project" value="InterPro"/>
</dbReference>
<dbReference type="Proteomes" id="UP000886523">
    <property type="component" value="Unassembled WGS sequence"/>
</dbReference>
<dbReference type="SMART" id="SM00066">
    <property type="entry name" value="GAL4"/>
    <property type="match status" value="1"/>
</dbReference>
<dbReference type="Pfam" id="PF00172">
    <property type="entry name" value="Zn_clus"/>
    <property type="match status" value="1"/>
</dbReference>
<dbReference type="SUPFAM" id="SSF57701">
    <property type="entry name" value="Zn2/Cys6 DNA-binding domain"/>
    <property type="match status" value="1"/>
</dbReference>
<evidence type="ECO:0000256" key="2">
    <source>
        <dbReference type="ARBA" id="ARBA00022723"/>
    </source>
</evidence>
<name>A0A9P6DLL3_9AGAM</name>
<keyword evidence="5" id="KW-0539">Nucleus</keyword>
<organism evidence="7 8">
    <name type="scientific">Hydnum rufescens UP504</name>
    <dbReference type="NCBI Taxonomy" id="1448309"/>
    <lineage>
        <taxon>Eukaryota</taxon>
        <taxon>Fungi</taxon>
        <taxon>Dikarya</taxon>
        <taxon>Basidiomycota</taxon>
        <taxon>Agaricomycotina</taxon>
        <taxon>Agaricomycetes</taxon>
        <taxon>Cantharellales</taxon>
        <taxon>Hydnaceae</taxon>
        <taxon>Hydnum</taxon>
    </lineage>
</organism>
<dbReference type="Gene3D" id="4.10.240.10">
    <property type="entry name" value="Zn(2)-C6 fungal-type DNA-binding domain"/>
    <property type="match status" value="1"/>
</dbReference>
<dbReference type="GO" id="GO:0000981">
    <property type="term" value="F:DNA-binding transcription factor activity, RNA polymerase II-specific"/>
    <property type="evidence" value="ECO:0007669"/>
    <property type="project" value="InterPro"/>
</dbReference>
<dbReference type="CDD" id="cd00067">
    <property type="entry name" value="GAL4"/>
    <property type="match status" value="1"/>
</dbReference>
<dbReference type="PROSITE" id="PS00463">
    <property type="entry name" value="ZN2_CY6_FUNGAL_1"/>
    <property type="match status" value="1"/>
</dbReference>
<dbReference type="PANTHER" id="PTHR47338:SF5">
    <property type="entry name" value="ZN(II)2CYS6 TRANSCRIPTION FACTOR (EUROFUNG)"/>
    <property type="match status" value="1"/>
</dbReference>
<feature type="domain" description="Zn(2)-C6 fungal-type" evidence="6">
    <location>
        <begin position="12"/>
        <end position="42"/>
    </location>
</feature>
<dbReference type="PANTHER" id="PTHR47338">
    <property type="entry name" value="ZN(II)2CYS6 TRANSCRIPTION FACTOR (EUROFUNG)-RELATED"/>
    <property type="match status" value="1"/>
</dbReference>
<evidence type="ECO:0000313" key="8">
    <source>
        <dbReference type="Proteomes" id="UP000886523"/>
    </source>
</evidence>
<comment type="caution">
    <text evidence="7">The sequence shown here is derived from an EMBL/GenBank/DDBJ whole genome shotgun (WGS) entry which is preliminary data.</text>
</comment>
<keyword evidence="8" id="KW-1185">Reference proteome</keyword>
<accession>A0A9P6DLL3</accession>
<gene>
    <name evidence="7" type="ORF">BS47DRAFT_1398967</name>
</gene>
<dbReference type="OrthoDB" id="39175at2759"/>
<evidence type="ECO:0000256" key="3">
    <source>
        <dbReference type="ARBA" id="ARBA00023015"/>
    </source>
</evidence>
<evidence type="ECO:0000256" key="5">
    <source>
        <dbReference type="ARBA" id="ARBA00023242"/>
    </source>
</evidence>
<keyword evidence="3" id="KW-0805">Transcription regulation</keyword>
<dbReference type="InterPro" id="IPR001138">
    <property type="entry name" value="Zn2Cys6_DnaBD"/>
</dbReference>
<keyword evidence="2" id="KW-0479">Metal-binding</keyword>
<dbReference type="CDD" id="cd12148">
    <property type="entry name" value="fungal_TF_MHR"/>
    <property type="match status" value="1"/>
</dbReference>
<reference evidence="7" key="1">
    <citation type="journal article" date="2020" name="Nat. Commun.">
        <title>Large-scale genome sequencing of mycorrhizal fungi provides insights into the early evolution of symbiotic traits.</title>
        <authorList>
            <person name="Miyauchi S."/>
            <person name="Kiss E."/>
            <person name="Kuo A."/>
            <person name="Drula E."/>
            <person name="Kohler A."/>
            <person name="Sanchez-Garcia M."/>
            <person name="Morin E."/>
            <person name="Andreopoulos B."/>
            <person name="Barry K.W."/>
            <person name="Bonito G."/>
            <person name="Buee M."/>
            <person name="Carver A."/>
            <person name="Chen C."/>
            <person name="Cichocki N."/>
            <person name="Clum A."/>
            <person name="Culley D."/>
            <person name="Crous P.W."/>
            <person name="Fauchery L."/>
            <person name="Girlanda M."/>
            <person name="Hayes R.D."/>
            <person name="Keri Z."/>
            <person name="LaButti K."/>
            <person name="Lipzen A."/>
            <person name="Lombard V."/>
            <person name="Magnuson J."/>
            <person name="Maillard F."/>
            <person name="Murat C."/>
            <person name="Nolan M."/>
            <person name="Ohm R.A."/>
            <person name="Pangilinan J."/>
            <person name="Pereira M.F."/>
            <person name="Perotto S."/>
            <person name="Peter M."/>
            <person name="Pfister S."/>
            <person name="Riley R."/>
            <person name="Sitrit Y."/>
            <person name="Stielow J.B."/>
            <person name="Szollosi G."/>
            <person name="Zifcakova L."/>
            <person name="Stursova M."/>
            <person name="Spatafora J.W."/>
            <person name="Tedersoo L."/>
            <person name="Vaario L.M."/>
            <person name="Yamada A."/>
            <person name="Yan M."/>
            <person name="Wang P."/>
            <person name="Xu J."/>
            <person name="Bruns T."/>
            <person name="Baldrian P."/>
            <person name="Vilgalys R."/>
            <person name="Dunand C."/>
            <person name="Henrissat B."/>
            <person name="Grigoriev I.V."/>
            <person name="Hibbett D."/>
            <person name="Nagy L.G."/>
            <person name="Martin F.M."/>
        </authorList>
    </citation>
    <scope>NUCLEOTIDE SEQUENCE</scope>
    <source>
        <strain evidence="7">UP504</strain>
    </source>
</reference>
<protein>
    <recommendedName>
        <fullName evidence="6">Zn(2)-C6 fungal-type domain-containing protein</fullName>
    </recommendedName>
</protein>
<dbReference type="InterPro" id="IPR036864">
    <property type="entry name" value="Zn2-C6_fun-type_DNA-bd_sf"/>
</dbReference>
<sequence length="514" mass="58029">MPDKLPLRPGQACLECRRRKMKCDGQRPTCARCEKLHKTCVFQPLERKTAFTQILQEKILALENNLEELSGPRSRLVSHPLFLLDPHASESSRSTPQPIVPVRRLIPQYKYDPGVPIEHYPPGRVSRTCTAEGYGAVVPCSVIEDKLRYWDPQTEIDPQTLNYLYGCGNLSRFEPIFLARTRQYMDQALAYADRLLHFTWASVILSTYYGRAGRVLECHNTVSTAVRFALGFRLNSRVGSPTPDNLTTQEAIDLMEEKSLWYALYLLDTNVASRFDLPGAMPEECVTELNAIFVYLQSQDDGSCDPVLHWSMRAIGIVGCVHALKLKMKEQENAGWQENTRRAFRAIRTHQLDLATSVLREVIPPLDDPIGLLPGETMGPLNFLLVRPHILLYSASIHLYNISAHEDPKAYHRALRAAVDMGTLMRRMRASAPLSALQIPAIHIADIYTACEVLIRDLHQPSRTPGSPPFLAAEQALEPLFDGLLDLIHLYPTWAPPMSKLRNLLEGTQAYDII</sequence>